<evidence type="ECO:0000256" key="3">
    <source>
        <dbReference type="ARBA" id="ARBA00022737"/>
    </source>
</evidence>
<feature type="transmembrane region" description="Helical" evidence="9">
    <location>
        <begin position="273"/>
        <end position="293"/>
    </location>
</feature>
<dbReference type="InterPro" id="IPR013162">
    <property type="entry name" value="CD80_C2-set"/>
</dbReference>
<evidence type="ECO:0000256" key="9">
    <source>
        <dbReference type="SAM" id="Phobius"/>
    </source>
</evidence>
<dbReference type="SMART" id="SM00408">
    <property type="entry name" value="IGc2"/>
    <property type="match status" value="1"/>
</dbReference>
<dbReference type="AlphaFoldDB" id="A0A553QTX7"/>
<evidence type="ECO:0000256" key="4">
    <source>
        <dbReference type="ARBA" id="ARBA00022989"/>
    </source>
</evidence>
<dbReference type="InterPro" id="IPR007110">
    <property type="entry name" value="Ig-like_dom"/>
</dbReference>
<feature type="domain" description="Ig-like" evidence="10">
    <location>
        <begin position="496"/>
        <end position="597"/>
    </location>
</feature>
<dbReference type="InterPro" id="IPR003598">
    <property type="entry name" value="Ig_sub2"/>
</dbReference>
<evidence type="ECO:0000259" key="10">
    <source>
        <dbReference type="PROSITE" id="PS50835"/>
    </source>
</evidence>
<gene>
    <name evidence="11" type="ORF">DNTS_014254</name>
</gene>
<reference evidence="11 12" key="1">
    <citation type="journal article" date="2019" name="Sci. Data">
        <title>Hybrid genome assembly and annotation of Danionella translucida.</title>
        <authorList>
            <person name="Kadobianskyi M."/>
            <person name="Schulze L."/>
            <person name="Schuelke M."/>
            <person name="Judkewitz B."/>
        </authorList>
    </citation>
    <scope>NUCLEOTIDE SEQUENCE [LARGE SCALE GENOMIC DNA]</scope>
    <source>
        <strain evidence="11 12">Bolton</strain>
    </source>
</reference>
<feature type="domain" description="Ig-like" evidence="10">
    <location>
        <begin position="397"/>
        <end position="494"/>
    </location>
</feature>
<comment type="subcellular location">
    <subcellularLocation>
        <location evidence="1">Membrane</location>
        <topology evidence="1">Single-pass type I membrane protein</topology>
    </subcellularLocation>
</comment>
<dbReference type="SUPFAM" id="SSF48726">
    <property type="entry name" value="Immunoglobulin"/>
    <property type="match status" value="4"/>
</dbReference>
<keyword evidence="7" id="KW-0325">Glycoprotein</keyword>
<dbReference type="InterPro" id="IPR003599">
    <property type="entry name" value="Ig_sub"/>
</dbReference>
<comment type="caution">
    <text evidence="11">The sequence shown here is derived from an EMBL/GenBank/DDBJ whole genome shotgun (WGS) entry which is preliminary data.</text>
</comment>
<dbReference type="Pfam" id="PF07686">
    <property type="entry name" value="V-set"/>
    <property type="match status" value="1"/>
</dbReference>
<organism evidence="11 12">
    <name type="scientific">Danionella cerebrum</name>
    <dbReference type="NCBI Taxonomy" id="2873325"/>
    <lineage>
        <taxon>Eukaryota</taxon>
        <taxon>Metazoa</taxon>
        <taxon>Chordata</taxon>
        <taxon>Craniata</taxon>
        <taxon>Vertebrata</taxon>
        <taxon>Euteleostomi</taxon>
        <taxon>Actinopterygii</taxon>
        <taxon>Neopterygii</taxon>
        <taxon>Teleostei</taxon>
        <taxon>Ostariophysi</taxon>
        <taxon>Cypriniformes</taxon>
        <taxon>Danionidae</taxon>
        <taxon>Danioninae</taxon>
        <taxon>Danionella</taxon>
    </lineage>
</organism>
<name>A0A553QTX7_9TELE</name>
<dbReference type="InterPro" id="IPR013106">
    <property type="entry name" value="Ig_V-set"/>
</dbReference>
<sequence length="1056" mass="115678">MAFAAIIKKKFLNVQHSIGLRMRSIQQQRIRLEEPDGGESCTEFYLNNAAPLCVLLIVCEGEPAAALASSPRSMNVQHSELLSRTQTQNIAREKPVAARSAAVKPTNGSCAETSFRVRWKKQQRQNLKGKVERQLPFEPQPPPPPITPLVRVWRVAFCMRRDPTPDDAPLLSSQQLPNPDHPSIRNPPCICRMHRTDLLHVMNIGCEFVLLLVRLCSPPRPHRVLPLLGWRLSRGGINCPLIAPLSVQLLPKAEKRSGSFSDLPKRKLSFRRALFRLLPVFAVCLATVTVSVIPRKEVLRGETIRLPCNYTTSAAASTIVVQWFIELADGSRKQVAFKSSQGLDAGTVSERYTIGNDMSLSITQVTADDHKKFICQVTAGAVGTSDAATQVKVFSAPEKPVVEGNNQNIFVSHKTSPPSEVGKCISRNGHPEPRIIWFKDDTPLPEEKKTTEKTYMLPFLVKEASGLYTMTSTLYMQLIKADAKSVFHCTVEYSMPNNQIKQESSDRFNLSLHYSAENVFFKVKTQGPIKEGDDVEMLCETDGNPQPEFDFMKDENQLTGSRGTLTVKGVSRSDAGIYQCEALDFDAVDVELTKNVNLNVHYIDAMSVTPSGALNASRGDSDSKVLSNNGGLRIESVTLSDGGVYVCAGDVPSVPGLKKQANVILTVIGKHSFIVLKRAMATESRAGFPEMEVNCAASKRSGCSSLHQLLSALEIVDLGTDKNLPDPSDSEKQQGGSSSVVIAVVVCVLLLLVLVALLFFLNKKGKLNCGKKDTKEVASGGAKDNIVVEMKSSEKSKEEAGLLKPADQGVEYTRVVVLNVGMVFLRDAALKRTVQHPTDICSELTPSAKTKLRETLDRFSSAPHNALSDSQECTRAFPPFLLLKGSSIKHCLITCASILFPWDDIQYVPLEPSGKSSAFGAVVEVERHGSVCPQATVSAQHSFKIIDNSRDSILSAPSVSIHKQLVFEVTGHWEARVQESWEMFAGSGAVNDSDLKEILEFCSCSFTISDRLHAHDTFNPPLLTPVTEFAEPAGPETSEPVLFEEETVAQPNTSIS</sequence>
<dbReference type="Pfam" id="PF13927">
    <property type="entry name" value="Ig_3"/>
    <property type="match status" value="1"/>
</dbReference>
<dbReference type="Gene3D" id="2.60.40.10">
    <property type="entry name" value="Immunoglobulins"/>
    <property type="match status" value="3"/>
</dbReference>
<evidence type="ECO:0000256" key="6">
    <source>
        <dbReference type="ARBA" id="ARBA00023157"/>
    </source>
</evidence>
<dbReference type="PANTHER" id="PTHR11973:SF18">
    <property type="entry name" value="CELL SURFACE GLYCOPROTEIN MUC18"/>
    <property type="match status" value="1"/>
</dbReference>
<feature type="non-terminal residue" evidence="11">
    <location>
        <position position="1056"/>
    </location>
</feature>
<keyword evidence="5 9" id="KW-0472">Membrane</keyword>
<keyword evidence="12" id="KW-1185">Reference proteome</keyword>
<dbReference type="GO" id="GO:0005055">
    <property type="term" value="F:laminin receptor activity"/>
    <property type="evidence" value="ECO:0007669"/>
    <property type="project" value="TreeGrafter"/>
</dbReference>
<dbReference type="CDD" id="cd00096">
    <property type="entry name" value="Ig"/>
    <property type="match status" value="1"/>
</dbReference>
<evidence type="ECO:0000256" key="5">
    <source>
        <dbReference type="ARBA" id="ARBA00023136"/>
    </source>
</evidence>
<evidence type="ECO:0000256" key="8">
    <source>
        <dbReference type="ARBA" id="ARBA00023319"/>
    </source>
</evidence>
<dbReference type="InterPro" id="IPR051116">
    <property type="entry name" value="Surface_Rcpt/Adhesion_Mol"/>
</dbReference>
<dbReference type="InterPro" id="IPR036179">
    <property type="entry name" value="Ig-like_dom_sf"/>
</dbReference>
<dbReference type="Proteomes" id="UP000316079">
    <property type="component" value="Unassembled WGS sequence"/>
</dbReference>
<keyword evidence="6" id="KW-1015">Disulfide bond</keyword>
<keyword evidence="2 9" id="KW-0812">Transmembrane</keyword>
<evidence type="ECO:0000313" key="11">
    <source>
        <dbReference type="EMBL" id="TRY93422.1"/>
    </source>
</evidence>
<feature type="transmembrane region" description="Helical" evidence="9">
    <location>
        <begin position="740"/>
        <end position="761"/>
    </location>
</feature>
<dbReference type="Pfam" id="PF08205">
    <property type="entry name" value="C2-set_2"/>
    <property type="match status" value="1"/>
</dbReference>
<dbReference type="GO" id="GO:0005886">
    <property type="term" value="C:plasma membrane"/>
    <property type="evidence" value="ECO:0007669"/>
    <property type="project" value="TreeGrafter"/>
</dbReference>
<evidence type="ECO:0000256" key="7">
    <source>
        <dbReference type="ARBA" id="ARBA00023180"/>
    </source>
</evidence>
<dbReference type="PROSITE" id="PS50835">
    <property type="entry name" value="IG_LIKE"/>
    <property type="match status" value="3"/>
</dbReference>
<evidence type="ECO:0000256" key="1">
    <source>
        <dbReference type="ARBA" id="ARBA00004479"/>
    </source>
</evidence>
<evidence type="ECO:0000256" key="2">
    <source>
        <dbReference type="ARBA" id="ARBA00022692"/>
    </source>
</evidence>
<keyword evidence="3" id="KW-0677">Repeat</keyword>
<keyword evidence="4 9" id="KW-1133">Transmembrane helix</keyword>
<feature type="domain" description="Ig-like" evidence="10">
    <location>
        <begin position="279"/>
        <end position="395"/>
    </location>
</feature>
<dbReference type="EMBL" id="SRMA01025540">
    <property type="protein sequence ID" value="TRY93422.1"/>
    <property type="molecule type" value="Genomic_DNA"/>
</dbReference>
<dbReference type="SMART" id="SM00409">
    <property type="entry name" value="IG"/>
    <property type="match status" value="3"/>
</dbReference>
<dbReference type="PANTHER" id="PTHR11973">
    <property type="entry name" value="CELL SURFACE GLYCOPROTEIN MUC18-RELATED"/>
    <property type="match status" value="1"/>
</dbReference>
<dbReference type="InterPro" id="IPR013783">
    <property type="entry name" value="Ig-like_fold"/>
</dbReference>
<evidence type="ECO:0000313" key="12">
    <source>
        <dbReference type="Proteomes" id="UP000316079"/>
    </source>
</evidence>
<dbReference type="OrthoDB" id="10010939at2759"/>
<accession>A0A553QTX7</accession>
<keyword evidence="8" id="KW-0393">Immunoglobulin domain</keyword>
<proteinExistence type="predicted"/>
<protein>
    <recommendedName>
        <fullName evidence="10">Ig-like domain-containing protein</fullName>
    </recommendedName>
</protein>